<evidence type="ECO:0000313" key="1">
    <source>
        <dbReference type="EMBL" id="KIJ36452.1"/>
    </source>
</evidence>
<sequence>MASQSTTGIFKPKLNMKTSRLWAKAYQAVQQKCSYRPQSQQDVLWSLIYRSSNKLPQLIYVPLAPPPPPPPPPPSQLLLVGAPLTAAPAQISLGSLELKPISSQQEPTNLEYTHQFELTQEKELFIPSLGSTPSAGSQVLSPVLELDLKAIDKSK</sequence>
<protein>
    <submittedName>
        <fullName evidence="1">Uncharacterized protein</fullName>
    </submittedName>
</protein>
<organism evidence="1 2">
    <name type="scientific">Sphaerobolus stellatus (strain SS14)</name>
    <dbReference type="NCBI Taxonomy" id="990650"/>
    <lineage>
        <taxon>Eukaryota</taxon>
        <taxon>Fungi</taxon>
        <taxon>Dikarya</taxon>
        <taxon>Basidiomycota</taxon>
        <taxon>Agaricomycotina</taxon>
        <taxon>Agaricomycetes</taxon>
        <taxon>Phallomycetidae</taxon>
        <taxon>Geastrales</taxon>
        <taxon>Sphaerobolaceae</taxon>
        <taxon>Sphaerobolus</taxon>
    </lineage>
</organism>
<dbReference type="HOGENOM" id="CLU_1696599_0_0_1"/>
<accession>A0A0C9V403</accession>
<proteinExistence type="predicted"/>
<dbReference type="AlphaFoldDB" id="A0A0C9V403"/>
<evidence type="ECO:0000313" key="2">
    <source>
        <dbReference type="Proteomes" id="UP000054279"/>
    </source>
</evidence>
<name>A0A0C9V403_SPHS4</name>
<keyword evidence="2" id="KW-1185">Reference proteome</keyword>
<gene>
    <name evidence="1" type="ORF">M422DRAFT_261196</name>
</gene>
<reference evidence="1 2" key="1">
    <citation type="submission" date="2014-06" db="EMBL/GenBank/DDBJ databases">
        <title>Evolutionary Origins and Diversification of the Mycorrhizal Mutualists.</title>
        <authorList>
            <consortium name="DOE Joint Genome Institute"/>
            <consortium name="Mycorrhizal Genomics Consortium"/>
            <person name="Kohler A."/>
            <person name="Kuo A."/>
            <person name="Nagy L.G."/>
            <person name="Floudas D."/>
            <person name="Copeland A."/>
            <person name="Barry K.W."/>
            <person name="Cichocki N."/>
            <person name="Veneault-Fourrey C."/>
            <person name="LaButti K."/>
            <person name="Lindquist E.A."/>
            <person name="Lipzen A."/>
            <person name="Lundell T."/>
            <person name="Morin E."/>
            <person name="Murat C."/>
            <person name="Riley R."/>
            <person name="Ohm R."/>
            <person name="Sun H."/>
            <person name="Tunlid A."/>
            <person name="Henrissat B."/>
            <person name="Grigoriev I.V."/>
            <person name="Hibbett D.S."/>
            <person name="Martin F."/>
        </authorList>
    </citation>
    <scope>NUCLEOTIDE SEQUENCE [LARGE SCALE GENOMIC DNA]</scope>
    <source>
        <strain evidence="1 2">SS14</strain>
    </source>
</reference>
<dbReference type="EMBL" id="KN837178">
    <property type="protein sequence ID" value="KIJ36452.1"/>
    <property type="molecule type" value="Genomic_DNA"/>
</dbReference>
<dbReference type="Proteomes" id="UP000054279">
    <property type="component" value="Unassembled WGS sequence"/>
</dbReference>